<protein>
    <recommendedName>
        <fullName evidence="2">ANTAR domain-containing protein</fullName>
    </recommendedName>
</protein>
<feature type="domain" description="ANTAR" evidence="2">
    <location>
        <begin position="33"/>
        <end position="94"/>
    </location>
</feature>
<evidence type="ECO:0000256" key="1">
    <source>
        <dbReference type="SAM" id="MobiDB-lite"/>
    </source>
</evidence>
<dbReference type="PROSITE" id="PS50921">
    <property type="entry name" value="ANTAR"/>
    <property type="match status" value="1"/>
</dbReference>
<dbReference type="Gene3D" id="1.10.10.10">
    <property type="entry name" value="Winged helix-like DNA-binding domain superfamily/Winged helix DNA-binding domain"/>
    <property type="match status" value="1"/>
</dbReference>
<dbReference type="InterPro" id="IPR005561">
    <property type="entry name" value="ANTAR"/>
</dbReference>
<reference evidence="3" key="1">
    <citation type="journal article" date="2014" name="Int. J. Syst. Evol. Microbiol.">
        <title>Complete genome sequence of Corynebacterium casei LMG S-19264T (=DSM 44701T), isolated from a smear-ripened cheese.</title>
        <authorList>
            <consortium name="US DOE Joint Genome Institute (JGI-PGF)"/>
            <person name="Walter F."/>
            <person name="Albersmeier A."/>
            <person name="Kalinowski J."/>
            <person name="Ruckert C."/>
        </authorList>
    </citation>
    <scope>NUCLEOTIDE SEQUENCE</scope>
    <source>
        <strain evidence="3">CGMCC 4.7306</strain>
    </source>
</reference>
<name>A0A917SAT9_9ACTN</name>
<evidence type="ECO:0000313" key="4">
    <source>
        <dbReference type="Proteomes" id="UP000613840"/>
    </source>
</evidence>
<dbReference type="EMBL" id="BMMZ01000007">
    <property type="protein sequence ID" value="GGL68691.1"/>
    <property type="molecule type" value="Genomic_DNA"/>
</dbReference>
<dbReference type="SMART" id="SM01012">
    <property type="entry name" value="ANTAR"/>
    <property type="match status" value="1"/>
</dbReference>
<dbReference type="InterPro" id="IPR036388">
    <property type="entry name" value="WH-like_DNA-bd_sf"/>
</dbReference>
<dbReference type="Proteomes" id="UP000613840">
    <property type="component" value="Unassembled WGS sequence"/>
</dbReference>
<feature type="compositionally biased region" description="Polar residues" evidence="1">
    <location>
        <begin position="101"/>
        <end position="116"/>
    </location>
</feature>
<dbReference type="GO" id="GO:0003723">
    <property type="term" value="F:RNA binding"/>
    <property type="evidence" value="ECO:0007669"/>
    <property type="project" value="InterPro"/>
</dbReference>
<proteinExistence type="predicted"/>
<sequence length="147" mass="15624">MLDEVPADCTGDADEIRVPLELPPEFLQLLAASGRGTDGSDDLRRWLESMPIIEQAKGILMARYLIDADTAFGVLRRWSSHHNIKIRTICDRLTSAAARGGSTQAGSTQVGSTQAGSAYGGSSLDGVLRTLEGPPDTAQIDPQTSAQ</sequence>
<evidence type="ECO:0000313" key="3">
    <source>
        <dbReference type="EMBL" id="GGL68691.1"/>
    </source>
</evidence>
<organism evidence="3 4">
    <name type="scientific">Microlunatus endophyticus</name>
    <dbReference type="NCBI Taxonomy" id="1716077"/>
    <lineage>
        <taxon>Bacteria</taxon>
        <taxon>Bacillati</taxon>
        <taxon>Actinomycetota</taxon>
        <taxon>Actinomycetes</taxon>
        <taxon>Propionibacteriales</taxon>
        <taxon>Propionibacteriaceae</taxon>
        <taxon>Microlunatus</taxon>
    </lineage>
</organism>
<dbReference type="SUPFAM" id="SSF52172">
    <property type="entry name" value="CheY-like"/>
    <property type="match status" value="1"/>
</dbReference>
<feature type="region of interest" description="Disordered" evidence="1">
    <location>
        <begin position="97"/>
        <end position="147"/>
    </location>
</feature>
<dbReference type="InterPro" id="IPR011006">
    <property type="entry name" value="CheY-like_superfamily"/>
</dbReference>
<dbReference type="AlphaFoldDB" id="A0A917SAT9"/>
<dbReference type="Pfam" id="PF03861">
    <property type="entry name" value="ANTAR"/>
    <property type="match status" value="1"/>
</dbReference>
<dbReference type="RefSeq" id="WP_188896112.1">
    <property type="nucleotide sequence ID" value="NZ_BMMZ01000007.1"/>
</dbReference>
<keyword evidence="4" id="KW-1185">Reference proteome</keyword>
<evidence type="ECO:0000259" key="2">
    <source>
        <dbReference type="PROSITE" id="PS50921"/>
    </source>
</evidence>
<accession>A0A917SAT9</accession>
<reference evidence="3" key="2">
    <citation type="submission" date="2020-09" db="EMBL/GenBank/DDBJ databases">
        <authorList>
            <person name="Sun Q."/>
            <person name="Zhou Y."/>
        </authorList>
    </citation>
    <scope>NUCLEOTIDE SEQUENCE</scope>
    <source>
        <strain evidence="3">CGMCC 4.7306</strain>
    </source>
</reference>
<gene>
    <name evidence="3" type="ORF">GCM10011575_29120</name>
</gene>
<comment type="caution">
    <text evidence="3">The sequence shown here is derived from an EMBL/GenBank/DDBJ whole genome shotgun (WGS) entry which is preliminary data.</text>
</comment>